<dbReference type="Pfam" id="PF13336">
    <property type="entry name" value="AcetylCoA_hyd_C"/>
    <property type="match status" value="1"/>
</dbReference>
<keyword evidence="2" id="KW-0808">Transferase</keyword>
<reference evidence="6" key="1">
    <citation type="submission" date="2018-11" db="EMBL/GenBank/DDBJ databases">
        <authorList>
            <person name="Alioto T."/>
            <person name="Alioto T."/>
        </authorList>
    </citation>
    <scope>NUCLEOTIDE SEQUENCE</scope>
</reference>
<dbReference type="Gene3D" id="3.50.50.60">
    <property type="entry name" value="FAD/NAD(P)-binding domain"/>
    <property type="match status" value="2"/>
</dbReference>
<evidence type="ECO:0000259" key="5">
    <source>
        <dbReference type="Pfam" id="PF13336"/>
    </source>
</evidence>
<sequence>MFSKAKRCDDVAIIGAGIAGTYSGWRLRNLNQKITIYEYSDRVGGRCYTLQFPETPDINVELGALRFKPKSHKLLHDTIRKLGLRVEKFELGIGPSNDTIVAVRGTHLRHQDLGGFKTPYILHSNERKPVDQLKWELFRNNTDVLTTNVPEDVKKFYIKDVDGIEMYKQSITSLYNKFLTPEAQKYIRETSGFAEYDISAAVQVVEYPPSNEEAEVLTVTKGFQSIPTTLLERFLNESRRNQLKLNHHLKAIRKSKSGIYNLYFQPTVTTNGRTRISSDGLLIKKCAKKVILAVNRLSLERLDWQGLYQPHIREYLTKAVKDISAGKSYLSYNSPWWKSSPLYSDYAISDTPLKQTYDFGTSKANPPNSVLQTMYTDKTPYISYWKELVERENSDVTDGDIAFPMGKEMVDITNKYLSYIYQLPSNVIPQPTNGVISLWHAYPYGGAWQVWMPGYIWHEVEKQMTKPSKDDDVFLVSNAFNSRSFSYWTNGALQAVELAMPYFGLESRDKSIIILTLQLDSSCDDIAIIGAGIAGTYAAWRLREQNKQITIYEFSNRVGGRMYTLHFPGIPDINIELGAMRYRPEEQKLLNDTILQLGLPIIDFPLGIHKDTRRYVRGVHLREDELGMDRLKTPFNLSAEEFKPVDELRWEMFRNNTDVLTTTVPDVIKQLHVKTRDGVAMYKQSIQSVKHKSLSIEAQNYIEQTSAFRATETVTSASMNVMTSPPSTSSKRVSKTVATGMNSIPIALLREFLLTSSRCGRKCMSHFLQQPLRFQIKNDVMILLTKRTFYLYSPEPFHPIHGKEPVWKSAEEAVTVVESKQRVYVQGGAASPLKLIQSLADFGIKNQLRGIEVIHAPTQLDCVFSDQKYEGIFRTNSFYISDPKVRQAVHEGRGDFVPIFLSEIPLLFRRGLFNLDVALISLSPPDKHGFCSLGTNVDCTRSAVQNAKYIIGMVNENMPRTFGDGIIHSSHVDVMVQNNELLPEFTGMKLTPEIHEIARLIADDLVQDGATIQTGIGSLPNAVFDKLSHHKNLGIHTEMFSDGVIDLVEKGAITNANKTIQTGKIVSAFALGTKRLYDFLDDNSFVALCDCSFTNNISLICQNPRVTAINTCLEIDLTGQVCADSIGSMIYTGFGGQVDFIRGAALSLDGEGVPVVACPSTATRGDNITSRIVPSLKPGAGVVTTRAHVHYIVTEYGICNLFGKNLRQRAYELIKLAHPNYREGLEKAAFERLKCMPSP</sequence>
<dbReference type="InterPro" id="IPR002937">
    <property type="entry name" value="Amino_oxidase"/>
</dbReference>
<dbReference type="SUPFAM" id="SSF51905">
    <property type="entry name" value="FAD/NAD(P)-binding domain"/>
    <property type="match status" value="2"/>
</dbReference>
<organism evidence="6 7">
    <name type="scientific">Mytilus galloprovincialis</name>
    <name type="common">Mediterranean mussel</name>
    <dbReference type="NCBI Taxonomy" id="29158"/>
    <lineage>
        <taxon>Eukaryota</taxon>
        <taxon>Metazoa</taxon>
        <taxon>Spiralia</taxon>
        <taxon>Lophotrochozoa</taxon>
        <taxon>Mollusca</taxon>
        <taxon>Bivalvia</taxon>
        <taxon>Autobranchia</taxon>
        <taxon>Pteriomorphia</taxon>
        <taxon>Mytilida</taxon>
        <taxon>Mytiloidea</taxon>
        <taxon>Mytilidae</taxon>
        <taxon>Mytilinae</taxon>
        <taxon>Mytilus</taxon>
    </lineage>
</organism>
<gene>
    <name evidence="6" type="ORF">MGAL_10B032800</name>
</gene>
<dbReference type="Proteomes" id="UP000596742">
    <property type="component" value="Unassembled WGS sequence"/>
</dbReference>
<dbReference type="GO" id="GO:0005739">
    <property type="term" value="C:mitochondrion"/>
    <property type="evidence" value="ECO:0007669"/>
    <property type="project" value="TreeGrafter"/>
</dbReference>
<evidence type="ECO:0000256" key="1">
    <source>
        <dbReference type="ARBA" id="ARBA00009632"/>
    </source>
</evidence>
<dbReference type="PANTHER" id="PTHR21432:SF20">
    <property type="entry name" value="ACETYL-COA HYDROLASE"/>
    <property type="match status" value="1"/>
</dbReference>
<evidence type="ECO:0000313" key="7">
    <source>
        <dbReference type="Proteomes" id="UP000596742"/>
    </source>
</evidence>
<dbReference type="InterPro" id="IPR003702">
    <property type="entry name" value="ActCoA_hydro_N"/>
</dbReference>
<dbReference type="EMBL" id="UYJE01005771">
    <property type="protein sequence ID" value="VDI40135.1"/>
    <property type="molecule type" value="Genomic_DNA"/>
</dbReference>
<dbReference type="Pfam" id="PF13450">
    <property type="entry name" value="NAD_binding_8"/>
    <property type="match status" value="1"/>
</dbReference>
<name>A0A8B6EXG2_MYTGA</name>
<dbReference type="GO" id="GO:0006083">
    <property type="term" value="P:acetate metabolic process"/>
    <property type="evidence" value="ECO:0007669"/>
    <property type="project" value="InterPro"/>
</dbReference>
<keyword evidence="7" id="KW-1185">Reference proteome</keyword>
<dbReference type="Gene3D" id="3.40.1080.20">
    <property type="entry name" value="Acetyl-CoA hydrolase/transferase C-terminal domain"/>
    <property type="match status" value="1"/>
</dbReference>
<comment type="similarity">
    <text evidence="1">Belongs to the acetyl-CoA hydrolase/transferase family.</text>
</comment>
<dbReference type="InterPro" id="IPR038460">
    <property type="entry name" value="AcetylCoA_hyd_C_sf"/>
</dbReference>
<dbReference type="SUPFAM" id="SSF100950">
    <property type="entry name" value="NagB/RpiA/CoA transferase-like"/>
    <property type="match status" value="2"/>
</dbReference>
<protein>
    <recommendedName>
        <fullName evidence="8">Acetyl-CoA hydrolase</fullName>
    </recommendedName>
</protein>
<comment type="caution">
    <text evidence="6">The sequence shown here is derived from an EMBL/GenBank/DDBJ whole genome shotgun (WGS) entry which is preliminary data.</text>
</comment>
<dbReference type="InterPro" id="IPR036188">
    <property type="entry name" value="FAD/NAD-bd_sf"/>
</dbReference>
<dbReference type="InterPro" id="IPR046433">
    <property type="entry name" value="ActCoA_hydro"/>
</dbReference>
<dbReference type="GO" id="GO:0008775">
    <property type="term" value="F:acetate CoA-transferase activity"/>
    <property type="evidence" value="ECO:0007669"/>
    <property type="project" value="InterPro"/>
</dbReference>
<evidence type="ECO:0008006" key="8">
    <source>
        <dbReference type="Google" id="ProtNLM"/>
    </source>
</evidence>
<dbReference type="InterPro" id="IPR037171">
    <property type="entry name" value="NagB/RpiA_transferase-like"/>
</dbReference>
<dbReference type="Pfam" id="PF01593">
    <property type="entry name" value="Amino_oxidase"/>
    <property type="match status" value="1"/>
</dbReference>
<proteinExistence type="inferred from homology"/>
<feature type="domain" description="Acetyl-CoA hydrolase/transferase N-terminal" evidence="4">
    <location>
        <begin position="808"/>
        <end position="981"/>
    </location>
</feature>
<dbReference type="Gene3D" id="3.40.1080.10">
    <property type="entry name" value="Glutaconate Coenzyme A-transferase"/>
    <property type="match status" value="1"/>
</dbReference>
<evidence type="ECO:0000313" key="6">
    <source>
        <dbReference type="EMBL" id="VDI40135.1"/>
    </source>
</evidence>
<dbReference type="GO" id="GO:0016491">
    <property type="term" value="F:oxidoreductase activity"/>
    <property type="evidence" value="ECO:0007669"/>
    <property type="project" value="InterPro"/>
</dbReference>
<feature type="domain" description="Acetyl-CoA hydrolase/transferase C-terminal" evidence="5">
    <location>
        <begin position="1072"/>
        <end position="1229"/>
    </location>
</feature>
<evidence type="ECO:0000259" key="3">
    <source>
        <dbReference type="Pfam" id="PF01593"/>
    </source>
</evidence>
<evidence type="ECO:0000256" key="2">
    <source>
        <dbReference type="ARBA" id="ARBA00022679"/>
    </source>
</evidence>
<dbReference type="PANTHER" id="PTHR21432">
    <property type="entry name" value="ACETYL-COA HYDROLASE-RELATED"/>
    <property type="match status" value="1"/>
</dbReference>
<feature type="domain" description="Amine oxidase" evidence="3">
    <location>
        <begin position="24"/>
        <end position="494"/>
    </location>
</feature>
<evidence type="ECO:0000259" key="4">
    <source>
        <dbReference type="Pfam" id="PF02550"/>
    </source>
</evidence>
<dbReference type="AlphaFoldDB" id="A0A8B6EXG2"/>
<accession>A0A8B6EXG2</accession>
<dbReference type="Pfam" id="PF02550">
    <property type="entry name" value="AcetylCoA_hydro"/>
    <property type="match status" value="1"/>
</dbReference>
<dbReference type="Gene3D" id="3.30.750.70">
    <property type="entry name" value="4-hydroxybutyrate coenzyme like domains"/>
    <property type="match status" value="1"/>
</dbReference>
<dbReference type="OrthoDB" id="5977782at2759"/>
<dbReference type="InterPro" id="IPR026888">
    <property type="entry name" value="AcetylCoA_hyd_C"/>
</dbReference>